<gene>
    <name evidence="1" type="ORF">E4635_00680</name>
</gene>
<keyword evidence="2" id="KW-1185">Reference proteome</keyword>
<dbReference type="RefSeq" id="WP_135524689.1">
    <property type="nucleotide sequence ID" value="NZ_SRLH01000001.1"/>
</dbReference>
<evidence type="ECO:0000313" key="1">
    <source>
        <dbReference type="EMBL" id="TGD59482.1"/>
    </source>
</evidence>
<proteinExistence type="predicted"/>
<name>A0A4Z0LC66_9FLAO</name>
<reference evidence="1 2" key="1">
    <citation type="submission" date="2019-04" db="EMBL/GenBank/DDBJ databases">
        <title>Flavobacterium sp. strain DS2-A Genome sequencing and assembly.</title>
        <authorList>
            <person name="Kim I."/>
        </authorList>
    </citation>
    <scope>NUCLEOTIDE SEQUENCE [LARGE SCALE GENOMIC DNA]</scope>
    <source>
        <strain evidence="1 2">DS2-A</strain>
    </source>
</reference>
<accession>A0A4Z0LC66</accession>
<dbReference type="Proteomes" id="UP000297407">
    <property type="component" value="Unassembled WGS sequence"/>
</dbReference>
<comment type="caution">
    <text evidence="1">The sequence shown here is derived from an EMBL/GenBank/DDBJ whole genome shotgun (WGS) entry which is preliminary data.</text>
</comment>
<dbReference type="OrthoDB" id="1355868at2"/>
<protein>
    <submittedName>
        <fullName evidence="1">DUF3575 domain-containing protein</fullName>
    </submittedName>
</protein>
<sequence length="214" mass="24833">MRKFFFILLYTPFLFSQSNEGIDNDFCIKTNPLSLIDVYGSYSYRIGLETKIYKNFAFSAEVGNYFNYGKNDGIRKNSKGYIIKPEVKWYLNKNGKTNGDFVSLEYTYKDILFDWKDSIPAINNPNRVMDYRIQKKINCLTVKIGNLKAYSNNLIFEWFVGIGLRISKGKDSLTDEERNSIKAFDESEIANAQKNVNYILPNLSLGIKIGYRLF</sequence>
<dbReference type="AlphaFoldDB" id="A0A4Z0LC66"/>
<evidence type="ECO:0000313" key="2">
    <source>
        <dbReference type="Proteomes" id="UP000297407"/>
    </source>
</evidence>
<dbReference type="EMBL" id="SRLH01000001">
    <property type="protein sequence ID" value="TGD59482.1"/>
    <property type="molecule type" value="Genomic_DNA"/>
</dbReference>
<organism evidence="1 2">
    <name type="scientific">Flavobacterium humi</name>
    <dbReference type="NCBI Taxonomy" id="2562683"/>
    <lineage>
        <taxon>Bacteria</taxon>
        <taxon>Pseudomonadati</taxon>
        <taxon>Bacteroidota</taxon>
        <taxon>Flavobacteriia</taxon>
        <taxon>Flavobacteriales</taxon>
        <taxon>Flavobacteriaceae</taxon>
        <taxon>Flavobacterium</taxon>
    </lineage>
</organism>